<name>A0A402A2Q0_9CHLR</name>
<keyword evidence="1" id="KW-1133">Transmembrane helix</keyword>
<dbReference type="AlphaFoldDB" id="A0A402A2Q0"/>
<feature type="transmembrane region" description="Helical" evidence="1">
    <location>
        <begin position="53"/>
        <end position="75"/>
    </location>
</feature>
<feature type="transmembrane region" description="Helical" evidence="1">
    <location>
        <begin position="95"/>
        <end position="112"/>
    </location>
</feature>
<keyword evidence="1" id="KW-0472">Membrane</keyword>
<organism evidence="2 3">
    <name type="scientific">Tengunoibacter tsumagoiensis</name>
    <dbReference type="NCBI Taxonomy" id="2014871"/>
    <lineage>
        <taxon>Bacteria</taxon>
        <taxon>Bacillati</taxon>
        <taxon>Chloroflexota</taxon>
        <taxon>Ktedonobacteria</taxon>
        <taxon>Ktedonobacterales</taxon>
        <taxon>Dictyobacteraceae</taxon>
        <taxon>Tengunoibacter</taxon>
    </lineage>
</organism>
<evidence type="ECO:0000313" key="2">
    <source>
        <dbReference type="EMBL" id="GCE13329.1"/>
    </source>
</evidence>
<feature type="transmembrane region" description="Helical" evidence="1">
    <location>
        <begin position="28"/>
        <end position="46"/>
    </location>
</feature>
<gene>
    <name evidence="2" type="ORF">KTT_31880</name>
</gene>
<evidence type="ECO:0000313" key="3">
    <source>
        <dbReference type="Proteomes" id="UP000287352"/>
    </source>
</evidence>
<dbReference type="RefSeq" id="WP_126580866.1">
    <property type="nucleotide sequence ID" value="NZ_BIFR01000001.1"/>
</dbReference>
<dbReference type="EMBL" id="BIFR01000001">
    <property type="protein sequence ID" value="GCE13329.1"/>
    <property type="molecule type" value="Genomic_DNA"/>
</dbReference>
<comment type="caution">
    <text evidence="2">The sequence shown here is derived from an EMBL/GenBank/DDBJ whole genome shotgun (WGS) entry which is preliminary data.</text>
</comment>
<feature type="transmembrane region" description="Helical" evidence="1">
    <location>
        <begin position="186"/>
        <end position="203"/>
    </location>
</feature>
<feature type="transmembrane region" description="Helical" evidence="1">
    <location>
        <begin position="445"/>
        <end position="461"/>
    </location>
</feature>
<keyword evidence="3" id="KW-1185">Reference proteome</keyword>
<sequence length="469" mass="53610">MLGICLLLLFFYLLAIFTLPERIHRRFLFTSTFLFGIICVLTPVVTSQDIFSYVIYARMAIIYHLNPLTATPLAIPNDPAYPHLYWIDQPSAYGPTWILLTCALQWLVNLSGYTDIRNVALMIVFLRLLGLAAHLGSVWLVWTIGGELQQKQGRISSRTRMQAALAFAWNPLLLFEACVNVHNDTIMLFFILLAIWSLVRQTPRRSVTYALTTIMLALATALKVNIVLLVPGFFLFLWTQPQRWRLLSGMLAVYMLSLLTLYLPFWQGGAILKLLSVNPGTYRNINSIAEFLSRLINSLAHFVGAPVAEEIGSPAENILHTLSLVFFLGSYGLLCWLALFSSLRLTTPIRMIRWMTLAWFLYCVLGTPWFWPWYAITFFGLFALLAMVDRDLWQKQPFLHSFSLSVSVPIFAFSLLSLYCFYTWVPYSTMIPGIDGFRWAYLRGLWTWGVLLIPLGSLALQRRSARLEA</sequence>
<proteinExistence type="predicted"/>
<reference evidence="3" key="1">
    <citation type="submission" date="2018-12" db="EMBL/GenBank/DDBJ databases">
        <title>Tengunoibacter tsumagoiensis gen. nov., sp. nov., Dictyobacter kobayashii sp. nov., D. alpinus sp. nov., and D. joshuensis sp. nov. and description of Dictyobacteraceae fam. nov. within the order Ktedonobacterales isolated from Tengu-no-mugimeshi.</title>
        <authorList>
            <person name="Wang C.M."/>
            <person name="Zheng Y."/>
            <person name="Sakai Y."/>
            <person name="Toyoda A."/>
            <person name="Minakuchi Y."/>
            <person name="Abe K."/>
            <person name="Yokota A."/>
            <person name="Yabe S."/>
        </authorList>
    </citation>
    <scope>NUCLEOTIDE SEQUENCE [LARGE SCALE GENOMIC DNA]</scope>
    <source>
        <strain evidence="3">Uno3</strain>
    </source>
</reference>
<dbReference type="Proteomes" id="UP000287352">
    <property type="component" value="Unassembled WGS sequence"/>
</dbReference>
<feature type="transmembrane region" description="Helical" evidence="1">
    <location>
        <begin position="318"/>
        <end position="339"/>
    </location>
</feature>
<feature type="transmembrane region" description="Helical" evidence="1">
    <location>
        <begin position="119"/>
        <end position="142"/>
    </location>
</feature>
<feature type="transmembrane region" description="Helical" evidence="1">
    <location>
        <begin position="402"/>
        <end position="425"/>
    </location>
</feature>
<keyword evidence="1" id="KW-0812">Transmembrane</keyword>
<evidence type="ECO:0000256" key="1">
    <source>
        <dbReference type="SAM" id="Phobius"/>
    </source>
</evidence>
<feature type="transmembrane region" description="Helical" evidence="1">
    <location>
        <begin position="209"/>
        <end position="237"/>
    </location>
</feature>
<dbReference type="OrthoDB" id="141908at2"/>
<protein>
    <submittedName>
        <fullName evidence="2">Uncharacterized protein</fullName>
    </submittedName>
</protein>
<feature type="transmembrane region" description="Helical" evidence="1">
    <location>
        <begin position="162"/>
        <end position="179"/>
    </location>
</feature>
<feature type="transmembrane region" description="Helical" evidence="1">
    <location>
        <begin position="244"/>
        <end position="265"/>
    </location>
</feature>
<accession>A0A402A2Q0</accession>
<dbReference type="Pfam" id="PF26314">
    <property type="entry name" value="MptA_B_family"/>
    <property type="match status" value="1"/>
</dbReference>